<name>A0A7J6V621_THATH</name>
<comment type="caution">
    <text evidence="3">The sequence shown here is derived from an EMBL/GenBank/DDBJ whole genome shotgun (WGS) entry which is preliminary data.</text>
</comment>
<proteinExistence type="predicted"/>
<gene>
    <name evidence="3" type="ORF">FRX31_030277</name>
</gene>
<feature type="chain" id="PRO_5029867156" description="FAS1 domain-containing protein" evidence="1">
    <location>
        <begin position="18"/>
        <end position="173"/>
    </location>
</feature>
<dbReference type="AlphaFoldDB" id="A0A7J6V621"/>
<sequence>MPTPLLMWLLMPNTTCTITIFAPSESDTSFFALKYYRQPPLTLLLKYHVAPVKLEKNDLDVVSPLGSKVNTLLPGHPAWLSITTSSHQENLESTELRSSNGISTTMDVLLYMEWFNFFDMILLAYQTILYPWWFNEVVSINTLQVKLPLCSNKNLYLCMLGLSYWWLLVQYTV</sequence>
<protein>
    <recommendedName>
        <fullName evidence="2">FAS1 domain-containing protein</fullName>
    </recommendedName>
</protein>
<evidence type="ECO:0000256" key="1">
    <source>
        <dbReference type="SAM" id="SignalP"/>
    </source>
</evidence>
<dbReference type="InterPro" id="IPR000782">
    <property type="entry name" value="FAS1_domain"/>
</dbReference>
<reference evidence="3 4" key="1">
    <citation type="submission" date="2020-06" db="EMBL/GenBank/DDBJ databases">
        <title>Transcriptomic and genomic resources for Thalictrum thalictroides and T. hernandezii: Facilitating candidate gene discovery in an emerging model plant lineage.</title>
        <authorList>
            <person name="Arias T."/>
            <person name="Riano-Pachon D.M."/>
            <person name="Di Stilio V.S."/>
        </authorList>
    </citation>
    <scope>NUCLEOTIDE SEQUENCE [LARGE SCALE GENOMIC DNA]</scope>
    <source>
        <strain evidence="4">cv. WT478/WT964</strain>
        <tissue evidence="3">Leaves</tissue>
    </source>
</reference>
<dbReference type="Proteomes" id="UP000554482">
    <property type="component" value="Unassembled WGS sequence"/>
</dbReference>
<keyword evidence="1" id="KW-0732">Signal</keyword>
<evidence type="ECO:0000313" key="4">
    <source>
        <dbReference type="Proteomes" id="UP000554482"/>
    </source>
</evidence>
<feature type="signal peptide" evidence="1">
    <location>
        <begin position="1"/>
        <end position="17"/>
    </location>
</feature>
<dbReference type="OrthoDB" id="1893649at2759"/>
<accession>A0A7J6V621</accession>
<keyword evidence="4" id="KW-1185">Reference proteome</keyword>
<evidence type="ECO:0000313" key="3">
    <source>
        <dbReference type="EMBL" id="KAF5180138.1"/>
    </source>
</evidence>
<dbReference type="PROSITE" id="PS50213">
    <property type="entry name" value="FAS1"/>
    <property type="match status" value="1"/>
</dbReference>
<feature type="domain" description="FAS1" evidence="2">
    <location>
        <begin position="1"/>
        <end position="110"/>
    </location>
</feature>
<organism evidence="3 4">
    <name type="scientific">Thalictrum thalictroides</name>
    <name type="common">Rue-anemone</name>
    <name type="synonym">Anemone thalictroides</name>
    <dbReference type="NCBI Taxonomy" id="46969"/>
    <lineage>
        <taxon>Eukaryota</taxon>
        <taxon>Viridiplantae</taxon>
        <taxon>Streptophyta</taxon>
        <taxon>Embryophyta</taxon>
        <taxon>Tracheophyta</taxon>
        <taxon>Spermatophyta</taxon>
        <taxon>Magnoliopsida</taxon>
        <taxon>Ranunculales</taxon>
        <taxon>Ranunculaceae</taxon>
        <taxon>Thalictroideae</taxon>
        <taxon>Thalictrum</taxon>
    </lineage>
</organism>
<evidence type="ECO:0000259" key="2">
    <source>
        <dbReference type="PROSITE" id="PS50213"/>
    </source>
</evidence>
<dbReference type="EMBL" id="JABWDY010037778">
    <property type="protein sequence ID" value="KAF5180138.1"/>
    <property type="molecule type" value="Genomic_DNA"/>
</dbReference>